<evidence type="ECO:0000256" key="3">
    <source>
        <dbReference type="HAMAP-Rule" id="MF_00528"/>
    </source>
</evidence>
<dbReference type="InterPro" id="IPR029001">
    <property type="entry name" value="ITPase-like_fam"/>
</dbReference>
<accession>A0ABU4WBC4</accession>
<feature type="site" description="Important for substrate specificity" evidence="3">
    <location>
        <position position="150"/>
    </location>
</feature>
<keyword evidence="3" id="KW-0963">Cytoplasm</keyword>
<comment type="caution">
    <text evidence="4">The sequence shown here is derived from an EMBL/GenBank/DDBJ whole genome shotgun (WGS) entry which is preliminary data.</text>
</comment>
<comment type="similarity">
    <text evidence="3">Belongs to the Maf family. YhdE subfamily.</text>
</comment>
<dbReference type="PIRSF" id="PIRSF006305">
    <property type="entry name" value="Maf"/>
    <property type="match status" value="1"/>
</dbReference>
<dbReference type="PANTHER" id="PTHR43213:SF5">
    <property type="entry name" value="BIFUNCTIONAL DTTP_UTP PYROPHOSPHATASE_METHYLTRANSFERASE PROTEIN-RELATED"/>
    <property type="match status" value="1"/>
</dbReference>
<dbReference type="Pfam" id="PF02545">
    <property type="entry name" value="Maf"/>
    <property type="match status" value="1"/>
</dbReference>
<comment type="subcellular location">
    <subcellularLocation>
        <location evidence="3">Cytoplasm</location>
    </subcellularLocation>
</comment>
<comment type="cofactor">
    <cofactor evidence="1 3">
        <name>a divalent metal cation</name>
        <dbReference type="ChEBI" id="CHEBI:60240"/>
    </cofactor>
</comment>
<evidence type="ECO:0000313" key="4">
    <source>
        <dbReference type="EMBL" id="MDX8335768.1"/>
    </source>
</evidence>
<evidence type="ECO:0000256" key="2">
    <source>
        <dbReference type="ARBA" id="ARBA00022801"/>
    </source>
</evidence>
<keyword evidence="2 3" id="KW-0378">Hydrolase</keyword>
<feature type="active site" description="Proton acceptor" evidence="3">
    <location>
        <position position="65"/>
    </location>
</feature>
<name>A0ABU4WBC4_9FUSO</name>
<protein>
    <recommendedName>
        <fullName evidence="3">dTTP/UTP pyrophosphatase</fullName>
        <shortName evidence="3">dTTPase/UTPase</shortName>
        <ecNumber evidence="3">3.6.1.9</ecNumber>
    </recommendedName>
    <alternativeName>
        <fullName evidence="3">Nucleoside triphosphate pyrophosphatase</fullName>
    </alternativeName>
    <alternativeName>
        <fullName evidence="3">Nucleotide pyrophosphatase</fullName>
        <shortName evidence="3">Nucleotide PPase</shortName>
    </alternativeName>
</protein>
<proteinExistence type="inferred from homology"/>
<dbReference type="CDD" id="cd00555">
    <property type="entry name" value="Maf"/>
    <property type="match status" value="1"/>
</dbReference>
<comment type="caution">
    <text evidence="3">Lacks conserved residue(s) required for the propagation of feature annotation.</text>
</comment>
<comment type="catalytic activity">
    <reaction evidence="3">
        <text>UTP + H2O = UMP + diphosphate + H(+)</text>
        <dbReference type="Rhea" id="RHEA:29395"/>
        <dbReference type="ChEBI" id="CHEBI:15377"/>
        <dbReference type="ChEBI" id="CHEBI:15378"/>
        <dbReference type="ChEBI" id="CHEBI:33019"/>
        <dbReference type="ChEBI" id="CHEBI:46398"/>
        <dbReference type="ChEBI" id="CHEBI:57865"/>
        <dbReference type="EC" id="3.6.1.9"/>
    </reaction>
</comment>
<dbReference type="RefSeq" id="WP_320313173.1">
    <property type="nucleotide sequence ID" value="NZ_JAVIKH010000004.1"/>
</dbReference>
<feature type="site" description="Important for substrate specificity" evidence="3">
    <location>
        <position position="66"/>
    </location>
</feature>
<reference evidence="5" key="1">
    <citation type="submission" date="2023-07" db="EMBL/GenBank/DDBJ databases">
        <authorList>
            <person name="Colorado M.A."/>
            <person name="Villamil L.M."/>
            <person name="Melo J.F."/>
            <person name="Rodriguez J.A."/>
            <person name="Ruiz R.Y."/>
        </authorList>
    </citation>
    <scope>NUCLEOTIDE SEQUENCE [LARGE SCALE GENOMIC DNA]</scope>
    <source>
        <strain evidence="5">C33</strain>
    </source>
</reference>
<dbReference type="EMBL" id="JAVIKH010000004">
    <property type="protein sequence ID" value="MDX8335768.1"/>
    <property type="molecule type" value="Genomic_DNA"/>
</dbReference>
<dbReference type="HAMAP" id="MF_00528">
    <property type="entry name" value="Maf"/>
    <property type="match status" value="1"/>
</dbReference>
<gene>
    <name evidence="4" type="ORF">RFV38_04525</name>
</gene>
<comment type="catalytic activity">
    <reaction evidence="3">
        <text>dTTP + H2O = dTMP + diphosphate + H(+)</text>
        <dbReference type="Rhea" id="RHEA:28534"/>
        <dbReference type="ChEBI" id="CHEBI:15377"/>
        <dbReference type="ChEBI" id="CHEBI:15378"/>
        <dbReference type="ChEBI" id="CHEBI:33019"/>
        <dbReference type="ChEBI" id="CHEBI:37568"/>
        <dbReference type="ChEBI" id="CHEBI:63528"/>
        <dbReference type="EC" id="3.6.1.9"/>
    </reaction>
</comment>
<sequence>MILASKSPRRKEILEQLGFQLKIESKDIEEISEKIGIINQIKDISCKKVLAVAEDNQEDYVVGADTLVEINGVALGKPKNKEDAKRMLKLLSGKSHRVITAYTLINLKKNINITNSVESIVYFKDISDEEIEWYINSGEPMDKAGAYGIQGLGAIFVDKIDGDFFSIMGFPINHFIKTLNNLGLTIKSLDKI</sequence>
<dbReference type="EC" id="3.6.1.9" evidence="3"/>
<evidence type="ECO:0000313" key="5">
    <source>
        <dbReference type="Proteomes" id="UP001279681"/>
    </source>
</evidence>
<dbReference type="PANTHER" id="PTHR43213">
    <property type="entry name" value="BIFUNCTIONAL DTTP/UTP PYROPHOSPHATASE/METHYLTRANSFERASE PROTEIN-RELATED"/>
    <property type="match status" value="1"/>
</dbReference>
<keyword evidence="3" id="KW-0546">Nucleotide metabolism</keyword>
<dbReference type="Gene3D" id="3.90.950.10">
    <property type="match status" value="1"/>
</dbReference>
<dbReference type="SUPFAM" id="SSF52972">
    <property type="entry name" value="ITPase-like"/>
    <property type="match status" value="1"/>
</dbReference>
<dbReference type="Proteomes" id="UP001279681">
    <property type="component" value="Unassembled WGS sequence"/>
</dbReference>
<dbReference type="NCBIfam" id="TIGR00172">
    <property type="entry name" value="maf"/>
    <property type="match status" value="1"/>
</dbReference>
<feature type="site" description="Important for substrate specificity" evidence="3">
    <location>
        <position position="9"/>
    </location>
</feature>
<organism evidence="4 5">
    <name type="scientific">Candidatus Cetobacterium colombiensis</name>
    <dbReference type="NCBI Taxonomy" id="3073100"/>
    <lineage>
        <taxon>Bacteria</taxon>
        <taxon>Fusobacteriati</taxon>
        <taxon>Fusobacteriota</taxon>
        <taxon>Fusobacteriia</taxon>
        <taxon>Fusobacteriales</taxon>
        <taxon>Fusobacteriaceae</taxon>
        <taxon>Cetobacterium</taxon>
    </lineage>
</organism>
<evidence type="ECO:0000256" key="1">
    <source>
        <dbReference type="ARBA" id="ARBA00001968"/>
    </source>
</evidence>
<keyword evidence="5" id="KW-1185">Reference proteome</keyword>
<dbReference type="InterPro" id="IPR003697">
    <property type="entry name" value="Maf-like"/>
</dbReference>
<comment type="function">
    <text evidence="3">Nucleoside triphosphate pyrophosphatase that hydrolyzes dTTP and UTP. May have a dual role in cell division arrest and in preventing the incorporation of modified nucleotides into cellular nucleic acids.</text>
</comment>
<dbReference type="GO" id="GO:0016787">
    <property type="term" value="F:hydrolase activity"/>
    <property type="evidence" value="ECO:0007669"/>
    <property type="project" value="UniProtKB-KW"/>
</dbReference>